<dbReference type="EMBL" id="JBCHKQ010000002">
    <property type="protein sequence ID" value="MEM5947916.1"/>
    <property type="molecule type" value="Genomic_DNA"/>
</dbReference>
<dbReference type="NCBIfam" id="TIGR00738">
    <property type="entry name" value="rrf2_super"/>
    <property type="match status" value="1"/>
</dbReference>
<dbReference type="PANTHER" id="PTHR33221">
    <property type="entry name" value="WINGED HELIX-TURN-HELIX TRANSCRIPTIONAL REGULATOR, RRF2 FAMILY"/>
    <property type="match status" value="1"/>
</dbReference>
<gene>
    <name evidence="2" type="ORF">WKV44_05105</name>
</gene>
<dbReference type="Proteomes" id="UP001466331">
    <property type="component" value="Unassembled WGS sequence"/>
</dbReference>
<protein>
    <submittedName>
        <fullName evidence="2">Rrf2 family transcriptional regulator</fullName>
    </submittedName>
</protein>
<evidence type="ECO:0000313" key="3">
    <source>
        <dbReference type="Proteomes" id="UP001466331"/>
    </source>
</evidence>
<proteinExistence type="predicted"/>
<dbReference type="Pfam" id="PF02082">
    <property type="entry name" value="Rrf2"/>
    <property type="match status" value="1"/>
</dbReference>
<dbReference type="InterPro" id="IPR000944">
    <property type="entry name" value="Tscrpt_reg_Rrf2"/>
</dbReference>
<dbReference type="InterPro" id="IPR036388">
    <property type="entry name" value="WH-like_DNA-bd_sf"/>
</dbReference>
<dbReference type="RefSeq" id="WP_420069362.1">
    <property type="nucleotide sequence ID" value="NZ_JBCHKQ010000002.1"/>
</dbReference>
<dbReference type="InterPro" id="IPR036390">
    <property type="entry name" value="WH_DNA-bd_sf"/>
</dbReference>
<name>A0ABU9UB82_9SPIR</name>
<dbReference type="PANTHER" id="PTHR33221:SF5">
    <property type="entry name" value="HTH-TYPE TRANSCRIPTIONAL REGULATOR ISCR"/>
    <property type="match status" value="1"/>
</dbReference>
<comment type="caution">
    <text evidence="2">The sequence shown here is derived from an EMBL/GenBank/DDBJ whole genome shotgun (WGS) entry which is preliminary data.</text>
</comment>
<evidence type="ECO:0000313" key="2">
    <source>
        <dbReference type="EMBL" id="MEM5947916.1"/>
    </source>
</evidence>
<dbReference type="PROSITE" id="PS51197">
    <property type="entry name" value="HTH_RRF2_2"/>
    <property type="match status" value="1"/>
</dbReference>
<reference evidence="2 3" key="1">
    <citation type="submission" date="2024-03" db="EMBL/GenBank/DDBJ databases">
        <title>Ignisphaera cupida sp. nov., a hyperthermophilic hydrolytic archaeon from a hot spring of Kamchatka, and proposal of Ignisphaeraceae fam. nov.</title>
        <authorList>
            <person name="Podosokorskaya O.A."/>
            <person name="Elcheninov A.G."/>
            <person name="Maltseva A.I."/>
            <person name="Zayulina K.S."/>
            <person name="Novikov A."/>
            <person name="Merkel A.Y."/>
        </authorList>
    </citation>
    <scope>NUCLEOTIDE SEQUENCE [LARGE SCALE GENOMIC DNA]</scope>
    <source>
        <strain evidence="2 3">38H-sp</strain>
    </source>
</reference>
<keyword evidence="1" id="KW-0238">DNA-binding</keyword>
<evidence type="ECO:0000256" key="1">
    <source>
        <dbReference type="ARBA" id="ARBA00023125"/>
    </source>
</evidence>
<dbReference type="Gene3D" id="1.10.10.10">
    <property type="entry name" value="Winged helix-like DNA-binding domain superfamily/Winged helix DNA-binding domain"/>
    <property type="match status" value="1"/>
</dbReference>
<sequence>MRITTKGRYGLRALLNLAMSAETKPVPIKTIAEEEGISPEFLEQIFFKLRKSGIIDSVRGPGGGFIIKRPLEEISIKDIFDAVEEDLGITPCTEDETKTGPELCSKAETCLLHGIWQETATHLRNYFASISLKDLISKAQKELYDNIQSGQDFSI</sequence>
<accession>A0ABU9UB82</accession>
<dbReference type="InterPro" id="IPR030489">
    <property type="entry name" value="TR_Rrf2-type_CS"/>
</dbReference>
<organism evidence="2 3">
    <name type="scientific">Rarispira pelagica</name>
    <dbReference type="NCBI Taxonomy" id="3141764"/>
    <lineage>
        <taxon>Bacteria</taxon>
        <taxon>Pseudomonadati</taxon>
        <taxon>Spirochaetota</taxon>
        <taxon>Spirochaetia</taxon>
        <taxon>Winmispirales</taxon>
        <taxon>Winmispiraceae</taxon>
        <taxon>Rarispira</taxon>
    </lineage>
</organism>
<dbReference type="PROSITE" id="PS01332">
    <property type="entry name" value="HTH_RRF2_1"/>
    <property type="match status" value="1"/>
</dbReference>
<keyword evidence="3" id="KW-1185">Reference proteome</keyword>
<dbReference type="SUPFAM" id="SSF46785">
    <property type="entry name" value="Winged helix' DNA-binding domain"/>
    <property type="match status" value="1"/>
</dbReference>